<proteinExistence type="predicted"/>
<name>A0A0K2BLA2_9GAMM</name>
<dbReference type="AlphaFoldDB" id="A0A0K2BLA2"/>
<sequence length="40" mass="4696">MLRLVLFSYINYKQFAPDTLLKQAYYLNTGLKTSNLIIIN</sequence>
<keyword evidence="2" id="KW-1185">Reference proteome</keyword>
<dbReference type="EMBL" id="CP011787">
    <property type="protein sequence ID" value="AKZ65972.1"/>
    <property type="molecule type" value="Genomic_DNA"/>
</dbReference>
<protein>
    <submittedName>
        <fullName evidence="1">Uncharacterized protein</fullName>
    </submittedName>
</protein>
<evidence type="ECO:0000313" key="1">
    <source>
        <dbReference type="EMBL" id="AKZ65972.1"/>
    </source>
</evidence>
<dbReference type="KEGG" id="bcig:AB162_381"/>
<organism evidence="1 2">
    <name type="scientific">Candidatus Palibaumannia cicadellinicola</name>
    <dbReference type="NCBI Taxonomy" id="186490"/>
    <lineage>
        <taxon>Bacteria</taxon>
        <taxon>Pseudomonadati</taxon>
        <taxon>Pseudomonadota</taxon>
        <taxon>Gammaproteobacteria</taxon>
        <taxon>Candidatus Palibaumannia</taxon>
    </lineage>
</organism>
<gene>
    <name evidence="1" type="ORF">AB162_381</name>
</gene>
<dbReference type="Proteomes" id="UP000056466">
    <property type="component" value="Chromosome"/>
</dbReference>
<accession>A0A0K2BLA2</accession>
<reference evidence="1 2" key="1">
    <citation type="submission" date="2015-06" db="EMBL/GenBank/DDBJ databases">
        <title>Lineage-specific patterns of genome deterioration in obligate symbionts.</title>
        <authorList>
            <person name="Bennett G.M."/>
            <person name="McCutcheon J.P."/>
            <person name="McDonald B.R."/>
            <person name="Moran N.A."/>
        </authorList>
    </citation>
    <scope>NUCLEOTIDE SEQUENCE [LARGE SCALE GENOMIC DNA]</scope>
    <source>
        <strain evidence="1 2">B-GSS</strain>
    </source>
</reference>
<evidence type="ECO:0000313" key="2">
    <source>
        <dbReference type="Proteomes" id="UP000056466"/>
    </source>
</evidence>